<proteinExistence type="predicted"/>
<accession>A0ACC1U436</accession>
<dbReference type="EMBL" id="MU795053">
    <property type="protein sequence ID" value="KAJ3811578.1"/>
    <property type="molecule type" value="Genomic_DNA"/>
</dbReference>
<name>A0ACC1U436_9AGAR</name>
<keyword evidence="2" id="KW-1185">Reference proteome</keyword>
<dbReference type="Proteomes" id="UP001163835">
    <property type="component" value="Unassembled WGS sequence"/>
</dbReference>
<comment type="caution">
    <text evidence="1">The sequence shown here is derived from an EMBL/GenBank/DDBJ whole genome shotgun (WGS) entry which is preliminary data.</text>
</comment>
<sequence>MPMILLNIPNKTHPLLSSTPKSNQAPDKTTRLDYTALHVLLHGLNGYRFADGDASELEFMQRWPDIFAWCSLLSDNYLERPNYFLEQGDDFKEELELLLTLPASGVVSVVTTTAECISLIARLYLLAARMSLTTEESLLFAGRALQNLLQLPQSAWDPEFTNVLDKTHPGIVNGILYRIIKDTERRPMNCAALKDGFIILSNICRAPVLNRMLIRKDAVYWICRAIHMLVVNPAMVEQENIKMATGTIKMYCHCLEAIQQGYECVVQAMNFSPLSSMLRSTAMAEDDLTSSPSVIHDLRTASEGNCIAYDVSISIVCVGEGSGQNRNTAVVSPGCQFSLFTGRYLVSFVNVIEDRIEVKVHWDIHFVNIYS</sequence>
<gene>
    <name evidence="1" type="ORF">F5876DRAFT_75664</name>
</gene>
<reference evidence="1" key="1">
    <citation type="submission" date="2022-09" db="EMBL/GenBank/DDBJ databases">
        <title>A Global Phylogenomic Analysis of the Shiitake Genus Lentinula.</title>
        <authorList>
            <consortium name="DOE Joint Genome Institute"/>
            <person name="Sierra-Patev S."/>
            <person name="Min B."/>
            <person name="Naranjo-Ortiz M."/>
            <person name="Looney B."/>
            <person name="Konkel Z."/>
            <person name="Slot J.C."/>
            <person name="Sakamoto Y."/>
            <person name="Steenwyk J.L."/>
            <person name="Rokas A."/>
            <person name="Carro J."/>
            <person name="Camarero S."/>
            <person name="Ferreira P."/>
            <person name="Molpeceres G."/>
            <person name="Ruiz-Duenas F.J."/>
            <person name="Serrano A."/>
            <person name="Henrissat B."/>
            <person name="Drula E."/>
            <person name="Hughes K.W."/>
            <person name="Mata J.L."/>
            <person name="Ishikawa N.K."/>
            <person name="Vargas-Isla R."/>
            <person name="Ushijima S."/>
            <person name="Smith C.A."/>
            <person name="Ahrendt S."/>
            <person name="Andreopoulos W."/>
            <person name="He G."/>
            <person name="Labutti K."/>
            <person name="Lipzen A."/>
            <person name="Ng V."/>
            <person name="Riley R."/>
            <person name="Sandor L."/>
            <person name="Barry K."/>
            <person name="Martinez A.T."/>
            <person name="Xiao Y."/>
            <person name="Gibbons J.G."/>
            <person name="Terashima K."/>
            <person name="Grigoriev I.V."/>
            <person name="Hibbett D.S."/>
        </authorList>
    </citation>
    <scope>NUCLEOTIDE SEQUENCE</scope>
    <source>
        <strain evidence="1">TMI1499</strain>
    </source>
</reference>
<organism evidence="1 2">
    <name type="scientific">Lentinula aff. lateritia</name>
    <dbReference type="NCBI Taxonomy" id="2804960"/>
    <lineage>
        <taxon>Eukaryota</taxon>
        <taxon>Fungi</taxon>
        <taxon>Dikarya</taxon>
        <taxon>Basidiomycota</taxon>
        <taxon>Agaricomycotina</taxon>
        <taxon>Agaricomycetes</taxon>
        <taxon>Agaricomycetidae</taxon>
        <taxon>Agaricales</taxon>
        <taxon>Marasmiineae</taxon>
        <taxon>Omphalotaceae</taxon>
        <taxon>Lentinula</taxon>
    </lineage>
</organism>
<protein>
    <submittedName>
        <fullName evidence="1">Uncharacterized protein</fullName>
    </submittedName>
</protein>
<evidence type="ECO:0000313" key="2">
    <source>
        <dbReference type="Proteomes" id="UP001163835"/>
    </source>
</evidence>
<evidence type="ECO:0000313" key="1">
    <source>
        <dbReference type="EMBL" id="KAJ3811578.1"/>
    </source>
</evidence>